<gene>
    <name evidence="2" type="ORF">Lysil_1865</name>
</gene>
<proteinExistence type="predicted"/>
<organism evidence="2 3">
    <name type="scientific">Solilutibacter silvestris</name>
    <dbReference type="NCBI Taxonomy" id="1645665"/>
    <lineage>
        <taxon>Bacteria</taxon>
        <taxon>Pseudomonadati</taxon>
        <taxon>Pseudomonadota</taxon>
        <taxon>Gammaproteobacteria</taxon>
        <taxon>Lysobacterales</taxon>
        <taxon>Lysobacteraceae</taxon>
        <taxon>Solilutibacter</taxon>
    </lineage>
</organism>
<sequence>MASANCPLCADGSAIDPARLRDVVAALDAGDVDAALESGLMELACADCLDRAKVELGDRERILVAAVKLRFAWDARERYRARQHRLAERARRRDARRAQASSPDVSSSTPALPTAAANALAKALARAKGQ</sequence>
<comment type="caution">
    <text evidence="2">The sequence shown here is derived from an EMBL/GenBank/DDBJ whole genome shotgun (WGS) entry which is preliminary data.</text>
</comment>
<evidence type="ECO:0000256" key="1">
    <source>
        <dbReference type="SAM" id="MobiDB-lite"/>
    </source>
</evidence>
<dbReference type="Proteomes" id="UP000236220">
    <property type="component" value="Unassembled WGS sequence"/>
</dbReference>
<dbReference type="AlphaFoldDB" id="A0A2K1PY32"/>
<dbReference type="EMBL" id="NPZB01000002">
    <property type="protein sequence ID" value="PNS07689.1"/>
    <property type="molecule type" value="Genomic_DNA"/>
</dbReference>
<protein>
    <submittedName>
        <fullName evidence="2">Uncharacterized protein</fullName>
    </submittedName>
</protein>
<evidence type="ECO:0000313" key="3">
    <source>
        <dbReference type="Proteomes" id="UP000236220"/>
    </source>
</evidence>
<feature type="region of interest" description="Disordered" evidence="1">
    <location>
        <begin position="87"/>
        <end position="113"/>
    </location>
</feature>
<name>A0A2K1PY32_9GAMM</name>
<feature type="compositionally biased region" description="Polar residues" evidence="1">
    <location>
        <begin position="101"/>
        <end position="110"/>
    </location>
</feature>
<accession>A0A2K1PY32</accession>
<keyword evidence="3" id="KW-1185">Reference proteome</keyword>
<evidence type="ECO:0000313" key="2">
    <source>
        <dbReference type="EMBL" id="PNS07689.1"/>
    </source>
</evidence>
<reference evidence="2 3" key="1">
    <citation type="submission" date="2017-08" db="EMBL/GenBank/DDBJ databases">
        <title>Lysobacter sylvestris genome.</title>
        <authorList>
            <person name="Zhang D.-C."/>
            <person name="Albuquerque L."/>
            <person name="Franca L."/>
            <person name="Froufe H.J.C."/>
            <person name="Barroso C."/>
            <person name="Egas C."/>
            <person name="Da Costa M."/>
            <person name="Margesin R."/>
        </authorList>
    </citation>
    <scope>NUCLEOTIDE SEQUENCE [LARGE SCALE GENOMIC DNA]</scope>
    <source>
        <strain evidence="2 3">AM20-91</strain>
    </source>
</reference>